<protein>
    <submittedName>
        <fullName evidence="1">Uncharacterized protein</fullName>
    </submittedName>
</protein>
<evidence type="ECO:0000313" key="2">
    <source>
        <dbReference type="Proteomes" id="UP000278143"/>
    </source>
</evidence>
<keyword evidence="2" id="KW-1185">Reference proteome</keyword>
<dbReference type="Proteomes" id="UP000278143">
    <property type="component" value="Unassembled WGS sequence"/>
</dbReference>
<name>A0A4P9Z7M7_9FUNG</name>
<dbReference type="OrthoDB" id="4217977at2759"/>
<proteinExistence type="predicted"/>
<evidence type="ECO:0000313" key="1">
    <source>
        <dbReference type="EMBL" id="RKP28212.1"/>
    </source>
</evidence>
<dbReference type="AlphaFoldDB" id="A0A4P9Z7M7"/>
<gene>
    <name evidence="1" type="ORF">SYNPS1DRAFT_20457</name>
</gene>
<dbReference type="EMBL" id="KZ989111">
    <property type="protein sequence ID" value="RKP28212.1"/>
    <property type="molecule type" value="Genomic_DNA"/>
</dbReference>
<sequence length="273" mass="28063">MPQLKNENVPVLVVDGVVKLPPEANGAVVVGGSNATIYAAYFSANAGVRAVIHHDCGIGRDEAGVRGLPWADQHGMAMAAVATDSARVGDAADMLHRGIISRVNKLAATCGVETGQTVAQAVKLLKSAPWPHADVEAPVEERTFVDGILCIGSISFATPEDAGLVVASGSHGGRSAAPFTRSFKPRLVFFNDAGFGVDRAGAACLPLLDSDGIAAATVAADSACIGDGESTLTQGIISAVNETAHRLGVRVGETALEVARVVAERSDYQLTRP</sequence>
<reference evidence="2" key="1">
    <citation type="journal article" date="2018" name="Nat. Microbiol.">
        <title>Leveraging single-cell genomics to expand the fungal tree of life.</title>
        <authorList>
            <person name="Ahrendt S.R."/>
            <person name="Quandt C.A."/>
            <person name="Ciobanu D."/>
            <person name="Clum A."/>
            <person name="Salamov A."/>
            <person name="Andreopoulos B."/>
            <person name="Cheng J.F."/>
            <person name="Woyke T."/>
            <person name="Pelin A."/>
            <person name="Henrissat B."/>
            <person name="Reynolds N.K."/>
            <person name="Benny G.L."/>
            <person name="Smith M.E."/>
            <person name="James T.Y."/>
            <person name="Grigoriev I.V."/>
        </authorList>
    </citation>
    <scope>NUCLEOTIDE SEQUENCE [LARGE SCALE GENOMIC DNA]</scope>
    <source>
        <strain evidence="2">Benny S71-1</strain>
    </source>
</reference>
<accession>A0A4P9Z7M7</accession>
<organism evidence="1 2">
    <name type="scientific">Syncephalis pseudoplumigaleata</name>
    <dbReference type="NCBI Taxonomy" id="1712513"/>
    <lineage>
        <taxon>Eukaryota</taxon>
        <taxon>Fungi</taxon>
        <taxon>Fungi incertae sedis</taxon>
        <taxon>Zoopagomycota</taxon>
        <taxon>Zoopagomycotina</taxon>
        <taxon>Zoopagomycetes</taxon>
        <taxon>Zoopagales</taxon>
        <taxon>Piptocephalidaceae</taxon>
        <taxon>Syncephalis</taxon>
    </lineage>
</organism>